<evidence type="ECO:0000313" key="2">
    <source>
        <dbReference type="Proteomes" id="UP000745663"/>
    </source>
</evidence>
<accession>A0ABS2BYS0</accession>
<proteinExistence type="predicted"/>
<dbReference type="Proteomes" id="UP000745663">
    <property type="component" value="Unassembled WGS sequence"/>
</dbReference>
<comment type="caution">
    <text evidence="1">The sequence shown here is derived from an EMBL/GenBank/DDBJ whole genome shotgun (WGS) entry which is preliminary data.</text>
</comment>
<name>A0ABS2BYS0_9PSED</name>
<keyword evidence="2" id="KW-1185">Reference proteome</keyword>
<organism evidence="1 2">
    <name type="scientific">Pseudomonas arcuscaelestis</name>
    <dbReference type="NCBI Taxonomy" id="2710591"/>
    <lineage>
        <taxon>Bacteria</taxon>
        <taxon>Pseudomonadati</taxon>
        <taxon>Pseudomonadota</taxon>
        <taxon>Gammaproteobacteria</taxon>
        <taxon>Pseudomonadales</taxon>
        <taxon>Pseudomonadaceae</taxon>
        <taxon>Pseudomonas</taxon>
    </lineage>
</organism>
<evidence type="ECO:0000313" key="1">
    <source>
        <dbReference type="EMBL" id="MBM5458752.1"/>
    </source>
</evidence>
<dbReference type="EMBL" id="JACOPV010000008">
    <property type="protein sequence ID" value="MBM5458752.1"/>
    <property type="molecule type" value="Genomic_DNA"/>
</dbReference>
<gene>
    <name evidence="1" type="ORF">H8F21_14385</name>
</gene>
<protein>
    <submittedName>
        <fullName evidence="1">Uncharacterized protein</fullName>
    </submittedName>
</protein>
<dbReference type="RefSeq" id="WP_203584686.1">
    <property type="nucleotide sequence ID" value="NZ_JACOPV010000008.1"/>
</dbReference>
<sequence length="703" mass="78774">MSPQSNIQRPGEEAIALWEQLTGQQLESLTTSLVSREFSLYEANQRIAAAIKTGDKAIVTLLIRSQVPRFAKSAIFPLSEYRNGSERLTGMLATMDKLDSLFQEPTISQLHDEYQAYAEGSLAFYRGLEREQLSQEAREFVAAEGGSVGLDALHSIDRLTRLMIRDGIPAPASDAKLGRHIYVIAQIEDLVQHAKQIPTGFSLCVIRGENIASSYFVMVVRTGGRILALTDKGKFKHPLQEERMAARNDRFNAYRIDGSHFPYSLLKIQWLDRNRVAKESEPRATNLPTRAGLPVLADISELDDRELLWLQLFIDQCRQRYFEQGHTEPLLATGSMLSIAHKLAGDGGQYPVLADRQLELVPRPSKELTAASFHESDPGWAKRSNPNLWMESRYADQVPEECLYIPESVMQAGQLLIGRDEKGALAVRHGESRKGLFEPDLKAISAHSLDTPERIIADAHYTARHNQVEIIKGLAAADYKEREQDMKKWFYKAVAKNLPALVHDLLLANHARFRLPRTESGQPMMGVNGTNRRSIVFTYEALSRQSGPDRRDQLRLEHLIGVTNQAAAQWDCYLQPGQHVPANLFIALSTETIHDIMVLTGLPLSDIPPELHTRGLNIYSGNHILERLDPLSRIANPWESMRLRFRLPVSFKAFKAYRSKHGLKTPTIGLLESWAREGGQLAHLEGVPDTSSVDTGLGLPPAD</sequence>
<reference evidence="1 2" key="1">
    <citation type="submission" date="2020-08" db="EMBL/GenBank/DDBJ databases">
        <title>Description of novel Pseudomonas species.</title>
        <authorList>
            <person name="Duman M."/>
            <person name="Mulet M."/>
            <person name="Altun S."/>
            <person name="Saticioglu I.B."/>
            <person name="Lalucat J."/>
            <person name="Garcia-Valdes E."/>
        </authorList>
    </citation>
    <scope>NUCLEOTIDE SEQUENCE [LARGE SCALE GENOMIC DNA]</scope>
    <source>
        <strain evidence="1 2">P66</strain>
    </source>
</reference>